<name>A0AAD5CXS3_AMBAR</name>
<evidence type="ECO:0000313" key="1">
    <source>
        <dbReference type="EMBL" id="KAI7748340.1"/>
    </source>
</evidence>
<feature type="non-terminal residue" evidence="1">
    <location>
        <position position="1"/>
    </location>
</feature>
<dbReference type="AlphaFoldDB" id="A0AAD5CXS3"/>
<reference evidence="1" key="1">
    <citation type="submission" date="2022-06" db="EMBL/GenBank/DDBJ databases">
        <title>Uncovering the hologenomic basis of an extraordinary plant invasion.</title>
        <authorList>
            <person name="Bieker V.C."/>
            <person name="Martin M.D."/>
            <person name="Gilbert T."/>
            <person name="Hodgins K."/>
            <person name="Battlay P."/>
            <person name="Petersen B."/>
            <person name="Wilson J."/>
        </authorList>
    </citation>
    <scope>NUCLEOTIDE SEQUENCE</scope>
    <source>
        <strain evidence="1">AA19_3_7</strain>
        <tissue evidence="1">Leaf</tissue>
    </source>
</reference>
<proteinExistence type="predicted"/>
<dbReference type="Proteomes" id="UP001206925">
    <property type="component" value="Unassembled WGS sequence"/>
</dbReference>
<sequence length="279" mass="32992">AIVGFQNMDLNQAREPWHAPTCASLQVRYKDLVDMSMGMSLYDGIIKDHSLVKARKKALLKIFKHCDEDVFNPYTCALAMLYYDILSTKVEQDDLLEESFIDVWTVVCFRLALKVVQKNDVGIEEFETRFSLDADWNDHELKLAKYLDWKLCQPTLMALFRYLKGSFGLRYDFKKMRRWVLMGELDDMDLHGSDYSNESTEEVKPSWDEAFNLEEQYKFVEAVYAQHKMDIYSYELILQVSRGDEEFFHTYPTHVTVNQLVWVLEKFVKLRPAKKRRII</sequence>
<comment type="caution">
    <text evidence="1">The sequence shown here is derived from an EMBL/GenBank/DDBJ whole genome shotgun (WGS) entry which is preliminary data.</text>
</comment>
<gene>
    <name evidence="1" type="ORF">M8C21_027988</name>
</gene>
<organism evidence="1 2">
    <name type="scientific">Ambrosia artemisiifolia</name>
    <name type="common">Common ragweed</name>
    <dbReference type="NCBI Taxonomy" id="4212"/>
    <lineage>
        <taxon>Eukaryota</taxon>
        <taxon>Viridiplantae</taxon>
        <taxon>Streptophyta</taxon>
        <taxon>Embryophyta</taxon>
        <taxon>Tracheophyta</taxon>
        <taxon>Spermatophyta</taxon>
        <taxon>Magnoliopsida</taxon>
        <taxon>eudicotyledons</taxon>
        <taxon>Gunneridae</taxon>
        <taxon>Pentapetalae</taxon>
        <taxon>asterids</taxon>
        <taxon>campanulids</taxon>
        <taxon>Asterales</taxon>
        <taxon>Asteraceae</taxon>
        <taxon>Asteroideae</taxon>
        <taxon>Heliantheae alliance</taxon>
        <taxon>Heliantheae</taxon>
        <taxon>Ambrosia</taxon>
    </lineage>
</organism>
<evidence type="ECO:0000313" key="2">
    <source>
        <dbReference type="Proteomes" id="UP001206925"/>
    </source>
</evidence>
<dbReference type="EMBL" id="JAMZMK010006552">
    <property type="protein sequence ID" value="KAI7748340.1"/>
    <property type="molecule type" value="Genomic_DNA"/>
</dbReference>
<accession>A0AAD5CXS3</accession>
<protein>
    <submittedName>
        <fullName evidence="1">Uncharacterized protein</fullName>
    </submittedName>
</protein>
<keyword evidence="2" id="KW-1185">Reference proteome</keyword>